<dbReference type="InterPro" id="IPR018392">
    <property type="entry name" value="LysM"/>
</dbReference>
<dbReference type="Gene3D" id="1.10.530.10">
    <property type="match status" value="1"/>
</dbReference>
<dbReference type="RefSeq" id="WP_084370399.1">
    <property type="nucleotide sequence ID" value="NZ_FWYF01000001.1"/>
</dbReference>
<dbReference type="PROSITE" id="PS51782">
    <property type="entry name" value="LYSM"/>
    <property type="match status" value="3"/>
</dbReference>
<dbReference type="CDD" id="cd00118">
    <property type="entry name" value="LysM"/>
    <property type="match status" value="3"/>
</dbReference>
<feature type="domain" description="LysM" evidence="2">
    <location>
        <begin position="503"/>
        <end position="546"/>
    </location>
</feature>
<feature type="domain" description="LysM" evidence="2">
    <location>
        <begin position="377"/>
        <end position="421"/>
    </location>
</feature>
<dbReference type="InterPro" id="IPR023346">
    <property type="entry name" value="Lysozyme-like_dom_sf"/>
</dbReference>
<evidence type="ECO:0000313" key="3">
    <source>
        <dbReference type="EMBL" id="SMD31685.1"/>
    </source>
</evidence>
<dbReference type="OrthoDB" id="977752at2"/>
<dbReference type="SMART" id="SM00257">
    <property type="entry name" value="LysM"/>
    <property type="match status" value="4"/>
</dbReference>
<dbReference type="SUPFAM" id="SSF53955">
    <property type="entry name" value="Lysozyme-like"/>
    <property type="match status" value="1"/>
</dbReference>
<dbReference type="CDD" id="cd16894">
    <property type="entry name" value="MltD-like"/>
    <property type="match status" value="1"/>
</dbReference>
<keyword evidence="4" id="KW-1185">Reference proteome</keyword>
<keyword evidence="1" id="KW-0732">Signal</keyword>
<feature type="chain" id="PRO_5013003824" evidence="1">
    <location>
        <begin position="19"/>
        <end position="607"/>
    </location>
</feature>
<dbReference type="Gene3D" id="3.10.350.10">
    <property type="entry name" value="LysM domain"/>
    <property type="match status" value="3"/>
</dbReference>
<protein>
    <submittedName>
        <fullName evidence="3">Membrane-bound lytic murein transglycosylase D</fullName>
    </submittedName>
</protein>
<dbReference type="InterPro" id="IPR008258">
    <property type="entry name" value="Transglycosylase_SLT_dom_1"/>
</dbReference>
<dbReference type="STRING" id="692418.SAMN04488029_0033"/>
<dbReference type="AlphaFoldDB" id="A0A1W2G4T7"/>
<feature type="signal peptide" evidence="1">
    <location>
        <begin position="1"/>
        <end position="18"/>
    </location>
</feature>
<dbReference type="PANTHER" id="PTHR33734:SF22">
    <property type="entry name" value="MEMBRANE-BOUND LYTIC MUREIN TRANSGLYCOSYLASE D"/>
    <property type="match status" value="1"/>
</dbReference>
<gene>
    <name evidence="3" type="ORF">SAMN04488029_0033</name>
</gene>
<dbReference type="Pfam" id="PF01476">
    <property type="entry name" value="LysM"/>
    <property type="match status" value="3"/>
</dbReference>
<evidence type="ECO:0000256" key="1">
    <source>
        <dbReference type="SAM" id="SignalP"/>
    </source>
</evidence>
<evidence type="ECO:0000259" key="2">
    <source>
        <dbReference type="PROSITE" id="PS51782"/>
    </source>
</evidence>
<proteinExistence type="predicted"/>
<evidence type="ECO:0000313" key="4">
    <source>
        <dbReference type="Proteomes" id="UP000192472"/>
    </source>
</evidence>
<dbReference type="Proteomes" id="UP000192472">
    <property type="component" value="Unassembled WGS sequence"/>
</dbReference>
<dbReference type="InterPro" id="IPR036779">
    <property type="entry name" value="LysM_dom_sf"/>
</dbReference>
<reference evidence="3 4" key="1">
    <citation type="submission" date="2017-04" db="EMBL/GenBank/DDBJ databases">
        <authorList>
            <person name="Afonso C.L."/>
            <person name="Miller P.J."/>
            <person name="Scott M.A."/>
            <person name="Spackman E."/>
            <person name="Goraichik I."/>
            <person name="Dimitrov K.M."/>
            <person name="Suarez D.L."/>
            <person name="Swayne D.E."/>
        </authorList>
    </citation>
    <scope>NUCLEOTIDE SEQUENCE [LARGE SCALE GENOMIC DNA]</scope>
    <source>
        <strain evidence="3 4">DSM 26133</strain>
    </source>
</reference>
<sequence length="607" mass="68894">MKKILICLSCFLSFQLFASDDIRKVRVPSEITLGDMKLKISDAARRNIQKDVDALTKSPKFMEIKADRARIYFPIIEKVFKEEGVPEDFKFLALQESALISDAVSSANAVGFWQFKDFTGREVGLRIDRSVDERLNIVASTHGAAKYFKRHNFYFDNWVYTILAHMTGRGGAGKYVDKGNFGKKRMTLDGKTHWYVVRFLAHKIAYEGITGGANSEGLKLVEYNKGKGKSLAAIAKEAKVDEEELKKYNKWLKTNKVPGEKEYSVMIPVRGKAPKMKSDQSDDKKAKEEEGDEDGLISVKIYPSIDKDLNISGTIYIKINGLPSILAKSGDGINALAKKANLTPERFVKYNDLKMNSIIKEGEIYYTRSKRNRGKIYFYTVQPNETLWDVSQKFGIKLVKLAKLNRMATIDEIKPGRVLWLHKKRPANMPIEYRELPKMPVDEVIPVKEVPKPIEEEIETQEEEQEILPSEEEKLETEQIDLPEANNQVTQVISALDEPMAITNHLVMKGETLYGIATQTGVSVADIIEWNNLYDTSIKVGQNLIIHGLVDENIQTPEKAEVNFHVVEPGDTMYGISKKYGLEVAELLKLNQKENFNLDVGERLRVR</sequence>
<accession>A0A1W2G4T7</accession>
<dbReference type="EMBL" id="FWYF01000001">
    <property type="protein sequence ID" value="SMD31685.1"/>
    <property type="molecule type" value="Genomic_DNA"/>
</dbReference>
<dbReference type="Pfam" id="PF01464">
    <property type="entry name" value="SLT"/>
    <property type="match status" value="1"/>
</dbReference>
<dbReference type="SUPFAM" id="SSF54106">
    <property type="entry name" value="LysM domain"/>
    <property type="match status" value="3"/>
</dbReference>
<name>A0A1W2G4T7_REIFA</name>
<organism evidence="3 4">
    <name type="scientific">Reichenbachiella faecimaris</name>
    <dbReference type="NCBI Taxonomy" id="692418"/>
    <lineage>
        <taxon>Bacteria</taxon>
        <taxon>Pseudomonadati</taxon>
        <taxon>Bacteroidota</taxon>
        <taxon>Cytophagia</taxon>
        <taxon>Cytophagales</taxon>
        <taxon>Reichenbachiellaceae</taxon>
        <taxon>Reichenbachiella</taxon>
    </lineage>
</organism>
<feature type="domain" description="LysM" evidence="2">
    <location>
        <begin position="563"/>
        <end position="606"/>
    </location>
</feature>
<dbReference type="PANTHER" id="PTHR33734">
    <property type="entry name" value="LYSM DOMAIN-CONTAINING GPI-ANCHORED PROTEIN 2"/>
    <property type="match status" value="1"/>
</dbReference>